<dbReference type="RefSeq" id="WP_044463515.1">
    <property type="nucleotide sequence ID" value="NZ_CP011110.1"/>
</dbReference>
<feature type="domain" description="HTH hxlR-type" evidence="5">
    <location>
        <begin position="12"/>
        <end position="110"/>
    </location>
</feature>
<dbReference type="Proteomes" id="UP000032748">
    <property type="component" value="Chromosome"/>
</dbReference>
<dbReference type="GO" id="GO:0006355">
    <property type="term" value="P:regulation of DNA-templated transcription"/>
    <property type="evidence" value="ECO:0007669"/>
    <property type="project" value="UniProtKB-ARBA"/>
</dbReference>
<dbReference type="PROSITE" id="PS51118">
    <property type="entry name" value="HTH_HXLR"/>
    <property type="match status" value="1"/>
</dbReference>
<keyword evidence="2" id="KW-0238">DNA-binding</keyword>
<protein>
    <submittedName>
        <fullName evidence="6">Transcriptional regulatory protein</fullName>
    </submittedName>
</protein>
<dbReference type="PATRIC" id="fig|587753.10.peg.2637"/>
<evidence type="ECO:0000256" key="3">
    <source>
        <dbReference type="ARBA" id="ARBA00023163"/>
    </source>
</evidence>
<dbReference type="SUPFAM" id="SSF46785">
    <property type="entry name" value="Winged helix' DNA-binding domain"/>
    <property type="match status" value="1"/>
</dbReference>
<name>A0A0D5XZ56_9PSED</name>
<dbReference type="PANTHER" id="PTHR33204:SF37">
    <property type="entry name" value="HTH-TYPE TRANSCRIPTIONAL REGULATOR YODB"/>
    <property type="match status" value="1"/>
</dbReference>
<sequence length="140" mass="15499">MAFPGDVYASNCSARDALELISGKWVLLILPAIARQPMRNGELLRRIEGISQKVLTQTLRRLERHGLIERLDFAEKPARVEYRLTPVARSLVDTLAALDRWAEHNFPQLDAARELYDARHQGDSAVSAPPGAGQASGRNG</sequence>
<evidence type="ECO:0000313" key="7">
    <source>
        <dbReference type="Proteomes" id="UP000032748"/>
    </source>
</evidence>
<evidence type="ECO:0000256" key="1">
    <source>
        <dbReference type="ARBA" id="ARBA00023015"/>
    </source>
</evidence>
<dbReference type="GO" id="GO:0003677">
    <property type="term" value="F:DNA binding"/>
    <property type="evidence" value="ECO:0007669"/>
    <property type="project" value="UniProtKB-KW"/>
</dbReference>
<dbReference type="OrthoDB" id="9807069at2"/>
<keyword evidence="1" id="KW-0805">Transcription regulation</keyword>
<evidence type="ECO:0000259" key="5">
    <source>
        <dbReference type="PROSITE" id="PS51118"/>
    </source>
</evidence>
<dbReference type="InterPro" id="IPR036390">
    <property type="entry name" value="WH_DNA-bd_sf"/>
</dbReference>
<reference evidence="6 7" key="1">
    <citation type="journal article" date="2015" name="Mol. Plant Microbe Interact.">
        <title>Comparative Genomic Analysis of Pseudomonas chlororaphis PCL1606 Reveals New Insight into Antifungal Compounds Involved in Biocontrol.</title>
        <authorList>
            <person name="Calderon C.E."/>
            <person name="Ramos C."/>
            <person name="de Vicente A."/>
            <person name="Cazorla F.M."/>
        </authorList>
    </citation>
    <scope>NUCLEOTIDE SEQUENCE [LARGE SCALE GENOMIC DNA]</scope>
    <source>
        <strain evidence="6 7">PCL1606</strain>
    </source>
</reference>
<accession>A0A0D5XZ56</accession>
<dbReference type="AlphaFoldDB" id="A0A0D5XZ56"/>
<dbReference type="InterPro" id="IPR036388">
    <property type="entry name" value="WH-like_DNA-bd_sf"/>
</dbReference>
<dbReference type="CDD" id="cd00090">
    <property type="entry name" value="HTH_ARSR"/>
    <property type="match status" value="1"/>
</dbReference>
<dbReference type="Gene3D" id="1.10.10.10">
    <property type="entry name" value="Winged helix-like DNA-binding domain superfamily/Winged helix DNA-binding domain"/>
    <property type="match status" value="1"/>
</dbReference>
<evidence type="ECO:0000313" key="6">
    <source>
        <dbReference type="EMBL" id="AKA24095.1"/>
    </source>
</evidence>
<organism evidence="6 7">
    <name type="scientific">Pseudomonas chlororaphis</name>
    <dbReference type="NCBI Taxonomy" id="587753"/>
    <lineage>
        <taxon>Bacteria</taxon>
        <taxon>Pseudomonadati</taxon>
        <taxon>Pseudomonadota</taxon>
        <taxon>Gammaproteobacteria</taxon>
        <taxon>Pseudomonadales</taxon>
        <taxon>Pseudomonadaceae</taxon>
        <taxon>Pseudomonas</taxon>
    </lineage>
</organism>
<proteinExistence type="predicted"/>
<evidence type="ECO:0000256" key="4">
    <source>
        <dbReference type="SAM" id="MobiDB-lite"/>
    </source>
</evidence>
<keyword evidence="3" id="KW-0804">Transcription</keyword>
<dbReference type="PANTHER" id="PTHR33204">
    <property type="entry name" value="TRANSCRIPTIONAL REGULATOR, MARR FAMILY"/>
    <property type="match status" value="1"/>
</dbReference>
<dbReference type="InterPro" id="IPR011991">
    <property type="entry name" value="ArsR-like_HTH"/>
</dbReference>
<gene>
    <name evidence="6" type="ORF">PCL1606_26440</name>
</gene>
<dbReference type="InterPro" id="IPR002577">
    <property type="entry name" value="HTH_HxlR"/>
</dbReference>
<dbReference type="Pfam" id="PF01638">
    <property type="entry name" value="HxlR"/>
    <property type="match status" value="1"/>
</dbReference>
<feature type="region of interest" description="Disordered" evidence="4">
    <location>
        <begin position="120"/>
        <end position="140"/>
    </location>
</feature>
<evidence type="ECO:0000256" key="2">
    <source>
        <dbReference type="ARBA" id="ARBA00023125"/>
    </source>
</evidence>
<dbReference type="KEGG" id="pcz:PCL1606_26440"/>
<dbReference type="EMBL" id="CP011110">
    <property type="protein sequence ID" value="AKA24095.1"/>
    <property type="molecule type" value="Genomic_DNA"/>
</dbReference>